<gene>
    <name evidence="4" type="ORF">rgp09_0007</name>
</gene>
<dbReference type="GO" id="GO:0016757">
    <property type="term" value="F:glycosyltransferase activity"/>
    <property type="evidence" value="ECO:0007669"/>
    <property type="project" value="UniProtKB-KW"/>
</dbReference>
<dbReference type="PANTHER" id="PTHR22916:SF51">
    <property type="entry name" value="GLYCOSYLTRANSFERASE EPSH-RELATED"/>
    <property type="match status" value="1"/>
</dbReference>
<protein>
    <submittedName>
        <fullName evidence="4">Beta-1,3-glucosyltransferase</fullName>
    </submittedName>
</protein>
<name>A0A4Y5FRR8_STRTR</name>
<feature type="domain" description="Glycosyltransferase 2-like" evidence="3">
    <location>
        <begin position="6"/>
        <end position="134"/>
    </location>
</feature>
<dbReference type="EMBL" id="MK483571">
    <property type="protein sequence ID" value="QBS00108.1"/>
    <property type="molecule type" value="Genomic_DNA"/>
</dbReference>
<keyword evidence="2 4" id="KW-0808">Transferase</keyword>
<dbReference type="Pfam" id="PF00535">
    <property type="entry name" value="Glycos_transf_2"/>
    <property type="match status" value="1"/>
</dbReference>
<evidence type="ECO:0000259" key="3">
    <source>
        <dbReference type="Pfam" id="PF00535"/>
    </source>
</evidence>
<dbReference type="CDD" id="cd00761">
    <property type="entry name" value="Glyco_tranf_GTA_type"/>
    <property type="match status" value="1"/>
</dbReference>
<dbReference type="PANTHER" id="PTHR22916">
    <property type="entry name" value="GLYCOSYLTRANSFERASE"/>
    <property type="match status" value="1"/>
</dbReference>
<sequence length="336" mass="39058">MTYDLTVIIPVYNMENLLSNCLDSIVEQNKLDECSLRVICVNDGSTDNSQKIIEEYSDRFSFIEILNKKNGGVSSARNAGLDMVSDSEYVTFIDPDDSIYPNYIQNFILNKGSDVIYFDFDLVDSEGKILKQLNVNPFYSKLESEEVNLRYFLLTKHASWTRIYRSEFLSKFRFPLGKIYEDIALMPYITSLCSSVNYIQIPIYKYTVNTPGSIMNSSKSNIFDIYDSLTHLFSLFGNHFEEYKDELQYLAIEHLCVGHTYRLLNYPEATKQDFKDIVIFMEKYFGKHWDKNKYVKRGVQKVNINSSLSYVVPVFLKFLRYGGFSVWPVIKKVKGS</sequence>
<evidence type="ECO:0000256" key="1">
    <source>
        <dbReference type="ARBA" id="ARBA00022676"/>
    </source>
</evidence>
<dbReference type="RefSeq" id="WP_024703952.1">
    <property type="nucleotide sequence ID" value="NZ_CATNMC010000001.1"/>
</dbReference>
<proteinExistence type="predicted"/>
<reference evidence="4" key="1">
    <citation type="journal article" date="2019" name="Sci. Rep.">
        <title>A comparative genomics approach for identifying host-range determinants in Streptococcus thermophilus bacteriophages.</title>
        <authorList>
            <person name="Szymczak P."/>
            <person name="Rau M.H."/>
            <person name="Monteiro J.M."/>
            <person name="Pinho M.G."/>
            <person name="Filipe S.R."/>
            <person name="Vogensen F.K."/>
            <person name="Zeidan A.A."/>
            <person name="Janzen T."/>
        </authorList>
    </citation>
    <scope>NUCLEOTIDE SEQUENCE</scope>
    <source>
        <strain evidence="4">STCH_09_rgp</strain>
    </source>
</reference>
<evidence type="ECO:0000256" key="2">
    <source>
        <dbReference type="ARBA" id="ARBA00022679"/>
    </source>
</evidence>
<dbReference type="InterPro" id="IPR001173">
    <property type="entry name" value="Glyco_trans_2-like"/>
</dbReference>
<dbReference type="AlphaFoldDB" id="A0A4Y5FRR8"/>
<keyword evidence="1" id="KW-0328">Glycosyltransferase</keyword>
<evidence type="ECO:0000313" key="4">
    <source>
        <dbReference type="EMBL" id="QBS00108.1"/>
    </source>
</evidence>
<dbReference type="Gene3D" id="3.90.550.10">
    <property type="entry name" value="Spore Coat Polysaccharide Biosynthesis Protein SpsA, Chain A"/>
    <property type="match status" value="1"/>
</dbReference>
<accession>A0A4Y5FRR8</accession>
<dbReference type="InterPro" id="IPR029044">
    <property type="entry name" value="Nucleotide-diphossugar_trans"/>
</dbReference>
<organism evidence="4">
    <name type="scientific">Streptococcus thermophilus</name>
    <dbReference type="NCBI Taxonomy" id="1308"/>
    <lineage>
        <taxon>Bacteria</taxon>
        <taxon>Bacillati</taxon>
        <taxon>Bacillota</taxon>
        <taxon>Bacilli</taxon>
        <taxon>Lactobacillales</taxon>
        <taxon>Streptococcaceae</taxon>
        <taxon>Streptococcus</taxon>
    </lineage>
</organism>
<dbReference type="SUPFAM" id="SSF53448">
    <property type="entry name" value="Nucleotide-diphospho-sugar transferases"/>
    <property type="match status" value="1"/>
</dbReference>